<evidence type="ECO:0000313" key="1">
    <source>
        <dbReference type="EMBL" id="MFD1321135.1"/>
    </source>
</evidence>
<sequence length="294" mass="31083">MIRFIRRIAGVEPLAREVFQLRRQLAALQSRSAGGAPADPGTAQPVAVRGPGVPAVSASAPGGEAGQDDLRSELAGVRAELAGVRAELAGVRGENGQLRSRVAEQATDLANLRAAQAALAGAPRTDALTHEPLAEMYHALVTQQLTELARLRLRRTPGADQLPDRGRVQARMVRDLVRLLITSGPADEDDVAAWLVGDQPAARLDALEQQTVAGTCGQARRLLAELAHSRQQVRFVDEVPRGEPLDGNGQLPWRTCPPDGLAEFVVAPGYLVDGRTYAPALVHTVAAGTGQDGL</sequence>
<accession>A0ABW3YBB0</accession>
<comment type="caution">
    <text evidence="1">The sequence shown here is derived from an EMBL/GenBank/DDBJ whole genome shotgun (WGS) entry which is preliminary data.</text>
</comment>
<dbReference type="EMBL" id="JBHTMP010000009">
    <property type="protein sequence ID" value="MFD1321135.1"/>
    <property type="molecule type" value="Genomic_DNA"/>
</dbReference>
<name>A0ABW3YBB0_9ACTN</name>
<evidence type="ECO:0008006" key="3">
    <source>
        <dbReference type="Google" id="ProtNLM"/>
    </source>
</evidence>
<gene>
    <name evidence="1" type="ORF">ACFQ4H_08545</name>
</gene>
<dbReference type="RefSeq" id="WP_377568996.1">
    <property type="nucleotide sequence ID" value="NZ_JBHTMP010000009.1"/>
</dbReference>
<reference evidence="2" key="1">
    <citation type="journal article" date="2019" name="Int. J. Syst. Evol. Microbiol.">
        <title>The Global Catalogue of Microorganisms (GCM) 10K type strain sequencing project: providing services to taxonomists for standard genome sequencing and annotation.</title>
        <authorList>
            <consortium name="The Broad Institute Genomics Platform"/>
            <consortium name="The Broad Institute Genome Sequencing Center for Infectious Disease"/>
            <person name="Wu L."/>
            <person name="Ma J."/>
        </authorList>
    </citation>
    <scope>NUCLEOTIDE SEQUENCE [LARGE SCALE GENOMIC DNA]</scope>
    <source>
        <strain evidence="2">JCM 31037</strain>
    </source>
</reference>
<evidence type="ECO:0000313" key="2">
    <source>
        <dbReference type="Proteomes" id="UP001597260"/>
    </source>
</evidence>
<organism evidence="1 2">
    <name type="scientific">Micromonospora sonneratiae</name>
    <dbReference type="NCBI Taxonomy" id="1184706"/>
    <lineage>
        <taxon>Bacteria</taxon>
        <taxon>Bacillati</taxon>
        <taxon>Actinomycetota</taxon>
        <taxon>Actinomycetes</taxon>
        <taxon>Micromonosporales</taxon>
        <taxon>Micromonosporaceae</taxon>
        <taxon>Micromonospora</taxon>
    </lineage>
</organism>
<dbReference type="Proteomes" id="UP001597260">
    <property type="component" value="Unassembled WGS sequence"/>
</dbReference>
<keyword evidence="2" id="KW-1185">Reference proteome</keyword>
<proteinExistence type="predicted"/>
<protein>
    <recommendedName>
        <fullName evidence="3">Molecular chaperone GrpE (Heat shock protein)</fullName>
    </recommendedName>
</protein>